<dbReference type="RefSeq" id="WP_254745511.1">
    <property type="nucleotide sequence ID" value="NZ_JANCLU010000023.1"/>
</dbReference>
<gene>
    <name evidence="1" type="ORF">NK718_18910</name>
</gene>
<evidence type="ECO:0000313" key="1">
    <source>
        <dbReference type="EMBL" id="MCP8940601.1"/>
    </source>
</evidence>
<sequence length="96" mass="10548">MSHFASDEDRQGAVDTITIAALMNAVHALHGEMLRTPETRQRMAAIELEVLRSVKQVDAGDFDYETQAAGLGEALKLIKAMFRYSHAMQAQVTAEA</sequence>
<evidence type="ECO:0000313" key="2">
    <source>
        <dbReference type="Proteomes" id="UP001205890"/>
    </source>
</evidence>
<accession>A0ABT1LHN1</accession>
<proteinExistence type="predicted"/>
<protein>
    <submittedName>
        <fullName evidence="1">Uncharacterized protein</fullName>
    </submittedName>
</protein>
<organism evidence="1 2">
    <name type="scientific">Alsobacter ponti</name>
    <dbReference type="NCBI Taxonomy" id="2962936"/>
    <lineage>
        <taxon>Bacteria</taxon>
        <taxon>Pseudomonadati</taxon>
        <taxon>Pseudomonadota</taxon>
        <taxon>Alphaproteobacteria</taxon>
        <taxon>Hyphomicrobiales</taxon>
        <taxon>Alsobacteraceae</taxon>
        <taxon>Alsobacter</taxon>
    </lineage>
</organism>
<dbReference type="EMBL" id="JANCLU010000023">
    <property type="protein sequence ID" value="MCP8940601.1"/>
    <property type="molecule type" value="Genomic_DNA"/>
</dbReference>
<name>A0ABT1LHN1_9HYPH</name>
<dbReference type="Proteomes" id="UP001205890">
    <property type="component" value="Unassembled WGS sequence"/>
</dbReference>
<keyword evidence="2" id="KW-1185">Reference proteome</keyword>
<reference evidence="1 2" key="1">
    <citation type="submission" date="2022-07" db="EMBL/GenBank/DDBJ databases">
        <authorList>
            <person name="Li W.-J."/>
            <person name="Deng Q.-Q."/>
        </authorList>
    </citation>
    <scope>NUCLEOTIDE SEQUENCE [LARGE SCALE GENOMIC DNA]</scope>
    <source>
        <strain evidence="1 2">SYSU M60028</strain>
    </source>
</reference>
<comment type="caution">
    <text evidence="1">The sequence shown here is derived from an EMBL/GenBank/DDBJ whole genome shotgun (WGS) entry which is preliminary data.</text>
</comment>